<organism evidence="2 3">
    <name type="scientific">Littorina saxatilis</name>
    <dbReference type="NCBI Taxonomy" id="31220"/>
    <lineage>
        <taxon>Eukaryota</taxon>
        <taxon>Metazoa</taxon>
        <taxon>Spiralia</taxon>
        <taxon>Lophotrochozoa</taxon>
        <taxon>Mollusca</taxon>
        <taxon>Gastropoda</taxon>
        <taxon>Caenogastropoda</taxon>
        <taxon>Littorinimorpha</taxon>
        <taxon>Littorinoidea</taxon>
        <taxon>Littorinidae</taxon>
        <taxon>Littorina</taxon>
    </lineage>
</organism>
<evidence type="ECO:0000256" key="1">
    <source>
        <dbReference type="SAM" id="Phobius"/>
    </source>
</evidence>
<keyword evidence="1" id="KW-0472">Membrane</keyword>
<dbReference type="Proteomes" id="UP001374579">
    <property type="component" value="Unassembled WGS sequence"/>
</dbReference>
<keyword evidence="1" id="KW-0812">Transmembrane</keyword>
<evidence type="ECO:0000313" key="2">
    <source>
        <dbReference type="EMBL" id="KAK7108396.1"/>
    </source>
</evidence>
<accession>A0AAN9BNJ8</accession>
<protein>
    <submittedName>
        <fullName evidence="2">Uncharacterized protein</fullName>
    </submittedName>
</protein>
<keyword evidence="1" id="KW-1133">Transmembrane helix</keyword>
<comment type="caution">
    <text evidence="2">The sequence shown here is derived from an EMBL/GenBank/DDBJ whole genome shotgun (WGS) entry which is preliminary data.</text>
</comment>
<dbReference type="EMBL" id="JBAMIC010000004">
    <property type="protein sequence ID" value="KAK7108396.1"/>
    <property type="molecule type" value="Genomic_DNA"/>
</dbReference>
<sequence>MTLRDTTSCTIAKAEDDTGVCVICMAGIGAGVCAAVVVAVVTVGCIVKKRKRTRENSSTKLNAQNPTAVSNIHHRGPEQQVSTMDPQTVSPYDEARVVSGAGNDDTGYVTLHQKLGQRLVALGGSESTYDHALPQMLDGEYHELRREKKRVVVVDNIYDHADVSN</sequence>
<dbReference type="AlphaFoldDB" id="A0AAN9BNJ8"/>
<feature type="transmembrane region" description="Helical" evidence="1">
    <location>
        <begin position="20"/>
        <end position="47"/>
    </location>
</feature>
<evidence type="ECO:0000313" key="3">
    <source>
        <dbReference type="Proteomes" id="UP001374579"/>
    </source>
</evidence>
<gene>
    <name evidence="2" type="ORF">V1264_016142</name>
</gene>
<proteinExistence type="predicted"/>
<keyword evidence="3" id="KW-1185">Reference proteome</keyword>
<reference evidence="2 3" key="1">
    <citation type="submission" date="2024-02" db="EMBL/GenBank/DDBJ databases">
        <title>Chromosome-scale genome assembly of the rough periwinkle Littorina saxatilis.</title>
        <authorList>
            <person name="De Jode A."/>
            <person name="Faria R."/>
            <person name="Formenti G."/>
            <person name="Sims Y."/>
            <person name="Smith T.P."/>
            <person name="Tracey A."/>
            <person name="Wood J.M.D."/>
            <person name="Zagrodzka Z.B."/>
            <person name="Johannesson K."/>
            <person name="Butlin R.K."/>
            <person name="Leder E.H."/>
        </authorList>
    </citation>
    <scope>NUCLEOTIDE SEQUENCE [LARGE SCALE GENOMIC DNA]</scope>
    <source>
        <strain evidence="2">Snail1</strain>
        <tissue evidence="2">Muscle</tissue>
    </source>
</reference>
<name>A0AAN9BNJ8_9CAEN</name>